<keyword evidence="1" id="KW-0472">Membrane</keyword>
<sequence length="184" mass="19170">MTPHEGALETYAQATRRVIRFSIGYLLAVLLTAGLTLAGAMMLRAGTVDPLSPGTRAGFVLGGMVAGLLVTISVIGLVVSTIVWIISAHRVTPAGPGAAGYTGLFVAVASATAGFVVNLAALQLVAWVALIAGVVLTRSRIRRLTGLADLGGRVRPTVTSDDWDASKWDPDVVKDIERRGRPTP</sequence>
<dbReference type="EMBL" id="BOMG01000029">
    <property type="protein sequence ID" value="GID53468.1"/>
    <property type="molecule type" value="Genomic_DNA"/>
</dbReference>
<keyword evidence="1" id="KW-1133">Transmembrane helix</keyword>
<feature type="transmembrane region" description="Helical" evidence="1">
    <location>
        <begin position="23"/>
        <end position="43"/>
    </location>
</feature>
<proteinExistence type="predicted"/>
<evidence type="ECO:0000313" key="3">
    <source>
        <dbReference type="Proteomes" id="UP000612282"/>
    </source>
</evidence>
<protein>
    <submittedName>
        <fullName evidence="2">Uncharacterized protein</fullName>
    </submittedName>
</protein>
<name>A0ABQ3X4P5_9ACTN</name>
<keyword evidence="1" id="KW-0812">Transmembrane</keyword>
<feature type="transmembrane region" description="Helical" evidence="1">
    <location>
        <begin position="121"/>
        <end position="137"/>
    </location>
</feature>
<reference evidence="2 3" key="1">
    <citation type="submission" date="2021-01" db="EMBL/GenBank/DDBJ databases">
        <title>Whole genome shotgun sequence of Actinoplanes couchii NBRC 106145.</title>
        <authorList>
            <person name="Komaki H."/>
            <person name="Tamura T."/>
        </authorList>
    </citation>
    <scope>NUCLEOTIDE SEQUENCE [LARGE SCALE GENOMIC DNA]</scope>
    <source>
        <strain evidence="2 3">NBRC 106145</strain>
    </source>
</reference>
<keyword evidence="3" id="KW-1185">Reference proteome</keyword>
<feature type="transmembrane region" description="Helical" evidence="1">
    <location>
        <begin position="98"/>
        <end position="115"/>
    </location>
</feature>
<evidence type="ECO:0000256" key="1">
    <source>
        <dbReference type="SAM" id="Phobius"/>
    </source>
</evidence>
<accession>A0ABQ3X4P5</accession>
<dbReference type="Proteomes" id="UP000612282">
    <property type="component" value="Unassembled WGS sequence"/>
</dbReference>
<comment type="caution">
    <text evidence="2">The sequence shown here is derived from an EMBL/GenBank/DDBJ whole genome shotgun (WGS) entry which is preliminary data.</text>
</comment>
<gene>
    <name evidence="2" type="ORF">Aco03nite_018720</name>
</gene>
<dbReference type="RefSeq" id="WP_203794378.1">
    <property type="nucleotide sequence ID" value="NZ_BAAAQE010000024.1"/>
</dbReference>
<organism evidence="2 3">
    <name type="scientific">Actinoplanes couchii</name>
    <dbReference type="NCBI Taxonomy" id="403638"/>
    <lineage>
        <taxon>Bacteria</taxon>
        <taxon>Bacillati</taxon>
        <taxon>Actinomycetota</taxon>
        <taxon>Actinomycetes</taxon>
        <taxon>Micromonosporales</taxon>
        <taxon>Micromonosporaceae</taxon>
        <taxon>Actinoplanes</taxon>
    </lineage>
</organism>
<evidence type="ECO:0000313" key="2">
    <source>
        <dbReference type="EMBL" id="GID53468.1"/>
    </source>
</evidence>
<feature type="transmembrane region" description="Helical" evidence="1">
    <location>
        <begin position="63"/>
        <end position="86"/>
    </location>
</feature>